<feature type="region of interest" description="Disordered" evidence="1">
    <location>
        <begin position="148"/>
        <end position="217"/>
    </location>
</feature>
<protein>
    <submittedName>
        <fullName evidence="2">Uncharacterized protein</fullName>
    </submittedName>
</protein>
<evidence type="ECO:0000313" key="3">
    <source>
        <dbReference type="Proteomes" id="UP001189429"/>
    </source>
</evidence>
<accession>A0ABN9PK77</accession>
<feature type="compositionally biased region" description="Polar residues" evidence="1">
    <location>
        <begin position="193"/>
        <end position="203"/>
    </location>
</feature>
<evidence type="ECO:0000313" key="2">
    <source>
        <dbReference type="EMBL" id="CAK0790667.1"/>
    </source>
</evidence>
<sequence length="217" mass="23543">MMQKFTLNSAQMIRQLSGSLRDFFLAPGGHPAVGAAVEAGTTCADHTKEKGGKTTGPPHLHARMDFFVEMGQNDKAEGERKATLTDVRYPIDVMDMQNFGDTLSYFKVKKARAEQGQPERWKLCLASNRLASNPWTKRWEDQINAIREGSQGPDQAPAGHSDRRPQEGRRPRAAGGGSGADLRSAPAFRLGEANSSRPQSQATADGGIEPAGLRQLA</sequence>
<gene>
    <name evidence="2" type="ORF">PCOR1329_LOCUS1886</name>
</gene>
<reference evidence="2" key="1">
    <citation type="submission" date="2023-10" db="EMBL/GenBank/DDBJ databases">
        <authorList>
            <person name="Chen Y."/>
            <person name="Shah S."/>
            <person name="Dougan E. K."/>
            <person name="Thang M."/>
            <person name="Chan C."/>
        </authorList>
    </citation>
    <scope>NUCLEOTIDE SEQUENCE [LARGE SCALE GENOMIC DNA]</scope>
</reference>
<keyword evidence="3" id="KW-1185">Reference proteome</keyword>
<proteinExistence type="predicted"/>
<name>A0ABN9PK77_9DINO</name>
<comment type="caution">
    <text evidence="2">The sequence shown here is derived from an EMBL/GenBank/DDBJ whole genome shotgun (WGS) entry which is preliminary data.</text>
</comment>
<feature type="compositionally biased region" description="Basic and acidic residues" evidence="1">
    <location>
        <begin position="160"/>
        <end position="170"/>
    </location>
</feature>
<dbReference type="EMBL" id="CAUYUJ010000459">
    <property type="protein sequence ID" value="CAK0790667.1"/>
    <property type="molecule type" value="Genomic_DNA"/>
</dbReference>
<dbReference type="Proteomes" id="UP001189429">
    <property type="component" value="Unassembled WGS sequence"/>
</dbReference>
<evidence type="ECO:0000256" key="1">
    <source>
        <dbReference type="SAM" id="MobiDB-lite"/>
    </source>
</evidence>
<organism evidence="2 3">
    <name type="scientific">Prorocentrum cordatum</name>
    <dbReference type="NCBI Taxonomy" id="2364126"/>
    <lineage>
        <taxon>Eukaryota</taxon>
        <taxon>Sar</taxon>
        <taxon>Alveolata</taxon>
        <taxon>Dinophyceae</taxon>
        <taxon>Prorocentrales</taxon>
        <taxon>Prorocentraceae</taxon>
        <taxon>Prorocentrum</taxon>
    </lineage>
</organism>